<dbReference type="Pfam" id="PF07715">
    <property type="entry name" value="Plug"/>
    <property type="match status" value="1"/>
</dbReference>
<dbReference type="NCBIfam" id="TIGR01782">
    <property type="entry name" value="TonB-Xanth-Caul"/>
    <property type="match status" value="1"/>
</dbReference>
<sequence>MRLTHSLMALAVASALVAAPAAAQSGAVSAASVVEARVQGAAGVVFGEVRESVRGAALPGARIRINGVETTTASDGSFRVAGLPAGTHAISVDYLGYQPLADRITVGADGGLRVEISLVSTVDTSTTLGRIEVRATRDAQALALNQQRVSDNYRNVVSADLLGRFPDTNLAEATQRIPGVSIERDQGEGRYVNVRGAPLEFTSVSVDGVQLASPNASRRAVELDTIPADVISALEVTKALTPDMDGDAIAGQINIVTQSALDGDDLILRGSAGAGEYELGSGKNQRANLTIGNRFGADRNIGVLIAASGSRSGRFTDNVETAFFRDEDGRILPETTEIKDYEGERTRTGVTGRFDFRLDADNLFYFIASNSRFKDHEFRDTLAIEYERHTDDSTEFAGTAGRATFDKELRERTQAQRIRTFNLGGEHYAGNDWKIDWQASRSTGILEVSPRMQYIFRSSVRPQLEYDYANPDFPSWRIVGADGAPESGVNLPEDWYAFRRLNDRYEYAKENETGLRLDFSRPQTFLGDSGDLRFGVRARLRDKDSNDDRRRNGDAGDFASLGIGYSDMLCDSWSNNFDYFLTGRRFCRDIFSRYAEALRESPNHNVLVPDSITNDYRAEEDIHATYVRLDARWDKLSMVGGLRYERTATSGEAAYYDLDEETAVVQRVERDYVKLLPSLHFRYEFDPDSILRWSYSTGISRPNFTNTVPRLVISDNDREIEGGNPELKATYSHNLDVSYEHYLRPLGLLSVAAFYKRLDDPIFVTNSTVAGGPYDGLRLTRAENGADGRILGLELAWQQTFDFLPAPFDGLGVYANYTYADSRAELPFGAGRTDLPGTSKHNANVALFYEKHGFNARIAWNHRSKYIQEFDVLDPDFNVFWDERSILDFSTSYQFSPNWQVFGEINNITDSRQRRFQGQDNRVLELEQFGRFWLAGVRFEY</sequence>
<dbReference type="InterPro" id="IPR037066">
    <property type="entry name" value="Plug_dom_sf"/>
</dbReference>
<evidence type="ECO:0000313" key="13">
    <source>
        <dbReference type="EMBL" id="MFC4728353.1"/>
    </source>
</evidence>
<dbReference type="CDD" id="cd01347">
    <property type="entry name" value="ligand_gated_channel"/>
    <property type="match status" value="1"/>
</dbReference>
<keyword evidence="3 8" id="KW-1134">Transmembrane beta strand</keyword>
<keyword evidence="13" id="KW-0675">Receptor</keyword>
<dbReference type="InterPro" id="IPR012910">
    <property type="entry name" value="Plug_dom"/>
</dbReference>
<dbReference type="InterPro" id="IPR000531">
    <property type="entry name" value="Beta-barrel_TonB"/>
</dbReference>
<reference evidence="14" key="1">
    <citation type="journal article" date="2019" name="Int. J. Syst. Evol. Microbiol.">
        <title>The Global Catalogue of Microorganisms (GCM) 10K type strain sequencing project: providing services to taxonomists for standard genome sequencing and annotation.</title>
        <authorList>
            <consortium name="The Broad Institute Genomics Platform"/>
            <consortium name="The Broad Institute Genome Sequencing Center for Infectious Disease"/>
            <person name="Wu L."/>
            <person name="Ma J."/>
        </authorList>
    </citation>
    <scope>NUCLEOTIDE SEQUENCE [LARGE SCALE GENOMIC DNA]</scope>
    <source>
        <strain evidence="14">CGMCC 1.13574</strain>
    </source>
</reference>
<evidence type="ECO:0000256" key="1">
    <source>
        <dbReference type="ARBA" id="ARBA00004571"/>
    </source>
</evidence>
<feature type="domain" description="TonB-dependent receptor-like beta-barrel" evidence="11">
    <location>
        <begin position="469"/>
        <end position="908"/>
    </location>
</feature>
<dbReference type="Pfam" id="PF00593">
    <property type="entry name" value="TonB_dep_Rec_b-barrel"/>
    <property type="match status" value="1"/>
</dbReference>
<evidence type="ECO:0000256" key="5">
    <source>
        <dbReference type="ARBA" id="ARBA00023077"/>
    </source>
</evidence>
<evidence type="ECO:0000313" key="14">
    <source>
        <dbReference type="Proteomes" id="UP001595892"/>
    </source>
</evidence>
<evidence type="ECO:0000256" key="9">
    <source>
        <dbReference type="RuleBase" id="RU003357"/>
    </source>
</evidence>
<evidence type="ECO:0000256" key="3">
    <source>
        <dbReference type="ARBA" id="ARBA00022452"/>
    </source>
</evidence>
<dbReference type="Pfam" id="PF13620">
    <property type="entry name" value="CarboxypepD_reg"/>
    <property type="match status" value="1"/>
</dbReference>
<accession>A0ABV9NNF2</accession>
<feature type="domain" description="TonB-dependent receptor plug" evidence="12">
    <location>
        <begin position="154"/>
        <end position="251"/>
    </location>
</feature>
<organism evidence="13 14">
    <name type="scientific">Coralloluteibacterium thermophilum</name>
    <dbReference type="NCBI Taxonomy" id="2707049"/>
    <lineage>
        <taxon>Bacteria</taxon>
        <taxon>Pseudomonadati</taxon>
        <taxon>Pseudomonadota</taxon>
        <taxon>Gammaproteobacteria</taxon>
        <taxon>Lysobacterales</taxon>
        <taxon>Lysobacteraceae</taxon>
        <taxon>Coralloluteibacterium</taxon>
    </lineage>
</organism>
<dbReference type="Gene3D" id="2.170.130.10">
    <property type="entry name" value="TonB-dependent receptor, plug domain"/>
    <property type="match status" value="1"/>
</dbReference>
<dbReference type="Gene3D" id="2.60.40.1120">
    <property type="entry name" value="Carboxypeptidase-like, regulatory domain"/>
    <property type="match status" value="1"/>
</dbReference>
<comment type="caution">
    <text evidence="13">The sequence shown here is derived from an EMBL/GenBank/DDBJ whole genome shotgun (WGS) entry which is preliminary data.</text>
</comment>
<evidence type="ECO:0000256" key="6">
    <source>
        <dbReference type="ARBA" id="ARBA00023136"/>
    </source>
</evidence>
<dbReference type="InterPro" id="IPR013784">
    <property type="entry name" value="Carb-bd-like_fold"/>
</dbReference>
<evidence type="ECO:0000256" key="2">
    <source>
        <dbReference type="ARBA" id="ARBA00022448"/>
    </source>
</evidence>
<dbReference type="InterPro" id="IPR036942">
    <property type="entry name" value="Beta-barrel_TonB_sf"/>
</dbReference>
<evidence type="ECO:0000256" key="7">
    <source>
        <dbReference type="ARBA" id="ARBA00023237"/>
    </source>
</evidence>
<dbReference type="PROSITE" id="PS52016">
    <property type="entry name" value="TONB_DEPENDENT_REC_3"/>
    <property type="match status" value="1"/>
</dbReference>
<dbReference type="InterPro" id="IPR010104">
    <property type="entry name" value="TonB_rcpt_bac"/>
</dbReference>
<keyword evidence="7 8" id="KW-0998">Cell outer membrane</keyword>
<keyword evidence="10" id="KW-0732">Signal</keyword>
<gene>
    <name evidence="13" type="ORF">ACFO3Q_09235</name>
</gene>
<dbReference type="SUPFAM" id="SSF49452">
    <property type="entry name" value="Starch-binding domain-like"/>
    <property type="match status" value="1"/>
</dbReference>
<keyword evidence="6 8" id="KW-0472">Membrane</keyword>
<keyword evidence="14" id="KW-1185">Reference proteome</keyword>
<dbReference type="PANTHER" id="PTHR40980">
    <property type="entry name" value="PLUG DOMAIN-CONTAINING PROTEIN"/>
    <property type="match status" value="1"/>
</dbReference>
<comment type="subcellular location">
    <subcellularLocation>
        <location evidence="1 8">Cell outer membrane</location>
        <topology evidence="1 8">Multi-pass membrane protein</topology>
    </subcellularLocation>
</comment>
<keyword evidence="2 8" id="KW-0813">Transport</keyword>
<evidence type="ECO:0000256" key="8">
    <source>
        <dbReference type="PROSITE-ProRule" id="PRU01360"/>
    </source>
</evidence>
<dbReference type="Gene3D" id="2.40.170.20">
    <property type="entry name" value="TonB-dependent receptor, beta-barrel domain"/>
    <property type="match status" value="1"/>
</dbReference>
<dbReference type="Proteomes" id="UP001595892">
    <property type="component" value="Unassembled WGS sequence"/>
</dbReference>
<name>A0ABV9NNF2_9GAMM</name>
<feature type="chain" id="PRO_5045731435" evidence="10">
    <location>
        <begin position="24"/>
        <end position="941"/>
    </location>
</feature>
<evidence type="ECO:0000259" key="12">
    <source>
        <dbReference type="Pfam" id="PF07715"/>
    </source>
</evidence>
<feature type="signal peptide" evidence="10">
    <location>
        <begin position="1"/>
        <end position="23"/>
    </location>
</feature>
<keyword evidence="4 8" id="KW-0812">Transmembrane</keyword>
<dbReference type="PANTHER" id="PTHR40980:SF4">
    <property type="entry name" value="TONB-DEPENDENT RECEPTOR-LIKE BETA-BARREL DOMAIN-CONTAINING PROTEIN"/>
    <property type="match status" value="1"/>
</dbReference>
<dbReference type="EMBL" id="JBHSGG010000025">
    <property type="protein sequence ID" value="MFC4728353.1"/>
    <property type="molecule type" value="Genomic_DNA"/>
</dbReference>
<keyword evidence="5 9" id="KW-0798">TonB box</keyword>
<dbReference type="RefSeq" id="WP_377004383.1">
    <property type="nucleotide sequence ID" value="NZ_JBHSGG010000025.1"/>
</dbReference>
<evidence type="ECO:0000259" key="11">
    <source>
        <dbReference type="Pfam" id="PF00593"/>
    </source>
</evidence>
<proteinExistence type="inferred from homology"/>
<evidence type="ECO:0000256" key="10">
    <source>
        <dbReference type="SAM" id="SignalP"/>
    </source>
</evidence>
<dbReference type="InterPro" id="IPR039426">
    <property type="entry name" value="TonB-dep_rcpt-like"/>
</dbReference>
<protein>
    <submittedName>
        <fullName evidence="13">TonB-dependent receptor</fullName>
    </submittedName>
</protein>
<evidence type="ECO:0000256" key="4">
    <source>
        <dbReference type="ARBA" id="ARBA00022692"/>
    </source>
</evidence>
<dbReference type="SUPFAM" id="SSF56935">
    <property type="entry name" value="Porins"/>
    <property type="match status" value="1"/>
</dbReference>
<comment type="similarity">
    <text evidence="8 9">Belongs to the TonB-dependent receptor family.</text>
</comment>